<evidence type="ECO:0000256" key="1">
    <source>
        <dbReference type="ARBA" id="ARBA00006620"/>
    </source>
</evidence>
<evidence type="ECO:0000256" key="3">
    <source>
        <dbReference type="ARBA" id="ARBA00022722"/>
    </source>
</evidence>
<evidence type="ECO:0000256" key="7">
    <source>
        <dbReference type="ARBA" id="ARBA00023016"/>
    </source>
</evidence>
<comment type="similarity">
    <text evidence="1">Belongs to the HicA mRNA interferase family.</text>
</comment>
<keyword evidence="5" id="KW-0378">Hydrolase</keyword>
<dbReference type="Gene3D" id="3.30.920.30">
    <property type="entry name" value="Hypothetical protein"/>
    <property type="match status" value="1"/>
</dbReference>
<name>A0ABT7VUV7_9GAMM</name>
<evidence type="ECO:0000313" key="9">
    <source>
        <dbReference type="Proteomes" id="UP001171945"/>
    </source>
</evidence>
<sequence>MKRRDLLNYLSKQGCQFVREGSEHSIWENPILNRRSSVPRHREIPIFTVKQICKQLGISAP</sequence>
<dbReference type="EMBL" id="JAUCGM010000599">
    <property type="protein sequence ID" value="MDM8563367.1"/>
    <property type="molecule type" value="Genomic_DNA"/>
</dbReference>
<reference evidence="8" key="1">
    <citation type="submission" date="2023-06" db="EMBL/GenBank/DDBJ databases">
        <title>Uncultivated large filamentous bacteria from sulfidic sediments reveal new species and different genomic features in energy metabolism and defense.</title>
        <authorList>
            <person name="Fonseca A."/>
        </authorList>
    </citation>
    <scope>NUCLEOTIDE SEQUENCE</scope>
    <source>
        <strain evidence="8">HSG4</strain>
    </source>
</reference>
<evidence type="ECO:0000313" key="8">
    <source>
        <dbReference type="EMBL" id="MDM8563367.1"/>
    </source>
</evidence>
<evidence type="ECO:0000256" key="6">
    <source>
        <dbReference type="ARBA" id="ARBA00022884"/>
    </source>
</evidence>
<keyword evidence="7" id="KW-0346">Stress response</keyword>
<dbReference type="SUPFAM" id="SSF54786">
    <property type="entry name" value="YcfA/nrd intein domain"/>
    <property type="match status" value="1"/>
</dbReference>
<dbReference type="Proteomes" id="UP001171945">
    <property type="component" value="Unassembled WGS sequence"/>
</dbReference>
<evidence type="ECO:0000256" key="5">
    <source>
        <dbReference type="ARBA" id="ARBA00022801"/>
    </source>
</evidence>
<comment type="caution">
    <text evidence="8">The sequence shown here is derived from an EMBL/GenBank/DDBJ whole genome shotgun (WGS) entry which is preliminary data.</text>
</comment>
<dbReference type="InterPro" id="IPR038570">
    <property type="entry name" value="HicA_sf"/>
</dbReference>
<gene>
    <name evidence="8" type="ORF">QUF54_08440</name>
</gene>
<dbReference type="InterPro" id="IPR012933">
    <property type="entry name" value="HicA_mRNA_interferase"/>
</dbReference>
<keyword evidence="6" id="KW-0694">RNA-binding</keyword>
<evidence type="ECO:0000256" key="2">
    <source>
        <dbReference type="ARBA" id="ARBA00022649"/>
    </source>
</evidence>
<protein>
    <submittedName>
        <fullName evidence="8">Type II toxin-antitoxin system HicA family toxin</fullName>
    </submittedName>
</protein>
<keyword evidence="3" id="KW-0540">Nuclease</keyword>
<keyword evidence="2" id="KW-1277">Toxin-antitoxin system</keyword>
<dbReference type="Pfam" id="PF07927">
    <property type="entry name" value="HicA_toxin"/>
    <property type="match status" value="1"/>
</dbReference>
<evidence type="ECO:0000256" key="4">
    <source>
        <dbReference type="ARBA" id="ARBA00022759"/>
    </source>
</evidence>
<proteinExistence type="inferred from homology"/>
<keyword evidence="4" id="KW-0255">Endonuclease</keyword>
<accession>A0ABT7VUV7</accession>
<organism evidence="8 9">
    <name type="scientific">Candidatus Marithioploca araucensis</name>
    <dbReference type="NCBI Taxonomy" id="70273"/>
    <lineage>
        <taxon>Bacteria</taxon>
        <taxon>Pseudomonadati</taxon>
        <taxon>Pseudomonadota</taxon>
        <taxon>Gammaproteobacteria</taxon>
        <taxon>Thiotrichales</taxon>
        <taxon>Thiotrichaceae</taxon>
        <taxon>Candidatus Marithioploca</taxon>
    </lineage>
</organism>
<keyword evidence="9" id="KW-1185">Reference proteome</keyword>